<dbReference type="Proteomes" id="UP000830395">
    <property type="component" value="Chromosome 29"/>
</dbReference>
<reference evidence="1" key="1">
    <citation type="submission" date="2020-02" db="EMBL/GenBank/DDBJ databases">
        <title>Genome sequencing of the panga catfish, Pangasius djambal.</title>
        <authorList>
            <person name="Wen M."/>
            <person name="Zahm M."/>
            <person name="Roques C."/>
            <person name="Cabau C."/>
            <person name="Klopp C."/>
            <person name="Donnadieu C."/>
            <person name="Jouanno E."/>
            <person name="Avarre J.-C."/>
            <person name="Campet M."/>
            <person name="Ha T."/>
            <person name="Dugue R."/>
            <person name="Lampietro C."/>
            <person name="Louis A."/>
            <person name="Herpin A."/>
            <person name="Echchiki A."/>
            <person name="Berthelot C."/>
            <person name="Parey E."/>
            <person name="Roest-Crollius H."/>
            <person name="Braasch I."/>
            <person name="Postlethwait J.H."/>
            <person name="Bobe J."/>
            <person name="Montfort J."/>
            <person name="Bouchez O."/>
            <person name="Begum T."/>
            <person name="Schartl M."/>
            <person name="Gustiano R."/>
            <person name="Guiguen Y."/>
        </authorList>
    </citation>
    <scope>NUCLEOTIDE SEQUENCE</scope>
    <source>
        <strain evidence="1">Pdj_M5554</strain>
    </source>
</reference>
<evidence type="ECO:0000313" key="2">
    <source>
        <dbReference type="Proteomes" id="UP000830395"/>
    </source>
</evidence>
<protein>
    <submittedName>
        <fullName evidence="1">Uncharacterized protein</fullName>
    </submittedName>
</protein>
<evidence type="ECO:0000313" key="1">
    <source>
        <dbReference type="EMBL" id="MCJ8749711.1"/>
    </source>
</evidence>
<name>A0ACC5ZQY2_9TELE</name>
<comment type="caution">
    <text evidence="1">The sequence shown here is derived from an EMBL/GenBank/DDBJ whole genome shotgun (WGS) entry which is preliminary data.</text>
</comment>
<keyword evidence="2" id="KW-1185">Reference proteome</keyword>
<proteinExistence type="predicted"/>
<sequence length="252" mass="29810">MKLVAVIFALSVISGCQGRFLFQDEPKTHWEEMVDKFWEYVNSVSSKAEDMKKSIQATQLGRELDTLISDSMAELQMYTDDVKLKLAPYAEETAQRVHDDLQLLSDKLRVHMEEAKDRITEYSQELQTMVDQNADDIKNRVNAYIRKLKKRLNKDTQEIKKKIETYFEEVQARAAQHADDMNGRLMSYFEVVRQNAEDKFNTLKDLLNDQAEKVMEKWEKIKEQAEEVKSNLYTPFQKKMEELKNWFQQFLN</sequence>
<organism evidence="1 2">
    <name type="scientific">Pangasius djambal</name>
    <dbReference type="NCBI Taxonomy" id="1691987"/>
    <lineage>
        <taxon>Eukaryota</taxon>
        <taxon>Metazoa</taxon>
        <taxon>Chordata</taxon>
        <taxon>Craniata</taxon>
        <taxon>Vertebrata</taxon>
        <taxon>Euteleostomi</taxon>
        <taxon>Actinopterygii</taxon>
        <taxon>Neopterygii</taxon>
        <taxon>Teleostei</taxon>
        <taxon>Ostariophysi</taxon>
        <taxon>Siluriformes</taxon>
        <taxon>Pangasiidae</taxon>
        <taxon>Pangasius</taxon>
    </lineage>
</organism>
<gene>
    <name evidence="1" type="ORF">PDJAM_G00179400</name>
</gene>
<dbReference type="EMBL" id="CM041003">
    <property type="protein sequence ID" value="MCJ8749711.1"/>
    <property type="molecule type" value="Genomic_DNA"/>
</dbReference>
<accession>A0ACC5ZQY2</accession>